<dbReference type="Proteomes" id="UP000499080">
    <property type="component" value="Unassembled WGS sequence"/>
</dbReference>
<reference evidence="2 3" key="1">
    <citation type="journal article" date="2019" name="Sci. Rep.">
        <title>Orb-weaving spider Araneus ventricosus genome elucidates the spidroin gene catalogue.</title>
        <authorList>
            <person name="Kono N."/>
            <person name="Nakamura H."/>
            <person name="Ohtoshi R."/>
            <person name="Moran D.A.P."/>
            <person name="Shinohara A."/>
            <person name="Yoshida Y."/>
            <person name="Fujiwara M."/>
            <person name="Mori M."/>
            <person name="Tomita M."/>
            <person name="Arakawa K."/>
        </authorList>
    </citation>
    <scope>NUCLEOTIDE SEQUENCE [LARGE SCALE GENOMIC DNA]</scope>
</reference>
<dbReference type="EMBL" id="BGPR01000999">
    <property type="protein sequence ID" value="GBM42566.1"/>
    <property type="molecule type" value="Genomic_DNA"/>
</dbReference>
<name>A0A4Y2FPS0_ARAVE</name>
<comment type="caution">
    <text evidence="2">The sequence shown here is derived from an EMBL/GenBank/DDBJ whole genome shotgun (WGS) entry which is preliminary data.</text>
</comment>
<evidence type="ECO:0008006" key="4">
    <source>
        <dbReference type="Google" id="ProtNLM"/>
    </source>
</evidence>
<feature type="signal peptide" evidence="1">
    <location>
        <begin position="1"/>
        <end position="25"/>
    </location>
</feature>
<evidence type="ECO:0000313" key="3">
    <source>
        <dbReference type="Proteomes" id="UP000499080"/>
    </source>
</evidence>
<keyword evidence="1" id="KW-0732">Signal</keyword>
<gene>
    <name evidence="2" type="ORF">AVEN_183851_1</name>
</gene>
<proteinExistence type="predicted"/>
<dbReference type="AlphaFoldDB" id="A0A4Y2FPS0"/>
<organism evidence="2 3">
    <name type="scientific">Araneus ventricosus</name>
    <name type="common">Orbweaver spider</name>
    <name type="synonym">Epeira ventricosa</name>
    <dbReference type="NCBI Taxonomy" id="182803"/>
    <lineage>
        <taxon>Eukaryota</taxon>
        <taxon>Metazoa</taxon>
        <taxon>Ecdysozoa</taxon>
        <taxon>Arthropoda</taxon>
        <taxon>Chelicerata</taxon>
        <taxon>Arachnida</taxon>
        <taxon>Araneae</taxon>
        <taxon>Araneomorphae</taxon>
        <taxon>Entelegynae</taxon>
        <taxon>Araneoidea</taxon>
        <taxon>Araneidae</taxon>
        <taxon>Araneus</taxon>
    </lineage>
</organism>
<evidence type="ECO:0000313" key="2">
    <source>
        <dbReference type="EMBL" id="GBM42566.1"/>
    </source>
</evidence>
<feature type="chain" id="PRO_5021413166" description="Secreted protein" evidence="1">
    <location>
        <begin position="26"/>
        <end position="90"/>
    </location>
</feature>
<sequence>MAAHMLPVLLRLGRNLNLLFLLVKATFESLGSTWSRGLSWLQNMEVDYLSGRISGETNNIFFPHGGKPGRLPATSPSAETLFVAKSATCI</sequence>
<keyword evidence="3" id="KW-1185">Reference proteome</keyword>
<accession>A0A4Y2FPS0</accession>
<evidence type="ECO:0000256" key="1">
    <source>
        <dbReference type="SAM" id="SignalP"/>
    </source>
</evidence>
<protein>
    <recommendedName>
        <fullName evidence="4">Secreted protein</fullName>
    </recommendedName>
</protein>